<dbReference type="STRING" id="348802.A0A0D2CAN9"/>
<dbReference type="GO" id="GO:0000045">
    <property type="term" value="P:autophagosome assembly"/>
    <property type="evidence" value="ECO:0007669"/>
    <property type="project" value="TreeGrafter"/>
</dbReference>
<evidence type="ECO:0000256" key="7">
    <source>
        <dbReference type="ARBA" id="ARBA00029833"/>
    </source>
</evidence>
<organism evidence="9 10">
    <name type="scientific">Exophiala xenobiotica</name>
    <dbReference type="NCBI Taxonomy" id="348802"/>
    <lineage>
        <taxon>Eukaryota</taxon>
        <taxon>Fungi</taxon>
        <taxon>Dikarya</taxon>
        <taxon>Ascomycota</taxon>
        <taxon>Pezizomycotina</taxon>
        <taxon>Eurotiomycetes</taxon>
        <taxon>Chaetothyriomycetidae</taxon>
        <taxon>Chaetothyriales</taxon>
        <taxon>Herpotrichiellaceae</taxon>
        <taxon>Exophiala</taxon>
    </lineage>
</organism>
<evidence type="ECO:0000256" key="3">
    <source>
        <dbReference type="ARBA" id="ARBA00022679"/>
    </source>
</evidence>
<name>A0A0D2CAN9_9EURO</name>
<dbReference type="HOGENOM" id="CLU_072332_0_1_1"/>
<feature type="region of interest" description="Disordered" evidence="8">
    <location>
        <begin position="51"/>
        <end position="81"/>
    </location>
</feature>
<comment type="similarity">
    <text evidence="1">Belongs to the ATG10 family.</text>
</comment>
<gene>
    <name evidence="9" type="ORF">PV05_02065</name>
</gene>
<evidence type="ECO:0000313" key="10">
    <source>
        <dbReference type="Proteomes" id="UP000054342"/>
    </source>
</evidence>
<evidence type="ECO:0000256" key="1">
    <source>
        <dbReference type="ARBA" id="ARBA00005696"/>
    </source>
</evidence>
<dbReference type="GO" id="GO:0005829">
    <property type="term" value="C:cytosol"/>
    <property type="evidence" value="ECO:0007669"/>
    <property type="project" value="TreeGrafter"/>
</dbReference>
<sequence>MAFLETFPSISDAEFQAGCKALENRGFDRLNGTDWLSVRWSGEELLIKERRQITNSNSNPTREENNDGYEELENEDDVEERSDNPDIMLRHNDVDPDSLVIHFSITLSPTYRVPVLWFWCQQAVALNLEQIYDFLVPRTSQEPLRSVGVMGGISMAHHPISDQPAYFIHPCNTPEALSVLKPNKSFTPEDYLMLWLGLIGSSVGLHIPSKLFDA</sequence>
<dbReference type="GO" id="GO:0000422">
    <property type="term" value="P:autophagy of mitochondrion"/>
    <property type="evidence" value="ECO:0007669"/>
    <property type="project" value="TreeGrafter"/>
</dbReference>
<dbReference type="GO" id="GO:0032446">
    <property type="term" value="P:protein modification by small protein conjugation"/>
    <property type="evidence" value="ECO:0007669"/>
    <property type="project" value="TreeGrafter"/>
</dbReference>
<keyword evidence="5" id="KW-0813">Transport</keyword>
<reference evidence="9 10" key="1">
    <citation type="submission" date="2015-01" db="EMBL/GenBank/DDBJ databases">
        <title>The Genome Sequence of Exophiala xenobiotica CBS118157.</title>
        <authorList>
            <consortium name="The Broad Institute Genomics Platform"/>
            <person name="Cuomo C."/>
            <person name="de Hoog S."/>
            <person name="Gorbushina A."/>
            <person name="Stielow B."/>
            <person name="Teixiera M."/>
            <person name="Abouelleil A."/>
            <person name="Chapman S.B."/>
            <person name="Priest M."/>
            <person name="Young S.K."/>
            <person name="Wortman J."/>
            <person name="Nusbaum C."/>
            <person name="Birren B."/>
        </authorList>
    </citation>
    <scope>NUCLEOTIDE SEQUENCE [LARGE SCALE GENOMIC DNA]</scope>
    <source>
        <strain evidence="9 10">CBS 118157</strain>
    </source>
</reference>
<dbReference type="Pfam" id="PF03987">
    <property type="entry name" value="Autophagy_act_C"/>
    <property type="match status" value="1"/>
</dbReference>
<keyword evidence="5" id="KW-0653">Protein transport</keyword>
<evidence type="ECO:0000256" key="5">
    <source>
        <dbReference type="ARBA" id="ARBA00022927"/>
    </source>
</evidence>
<accession>A0A0D2CAN9</accession>
<proteinExistence type="inferred from homology"/>
<keyword evidence="10" id="KW-1185">Reference proteome</keyword>
<dbReference type="InterPro" id="IPR007135">
    <property type="entry name" value="Atg3/Atg10"/>
</dbReference>
<evidence type="ECO:0000256" key="2">
    <source>
        <dbReference type="ARBA" id="ARBA00021099"/>
    </source>
</evidence>
<keyword evidence="6" id="KW-0072">Autophagy</keyword>
<keyword evidence="4" id="KW-0833">Ubl conjugation pathway</keyword>
<evidence type="ECO:0000256" key="4">
    <source>
        <dbReference type="ARBA" id="ARBA00022786"/>
    </source>
</evidence>
<dbReference type="GO" id="GO:0015031">
    <property type="term" value="P:protein transport"/>
    <property type="evidence" value="ECO:0007669"/>
    <property type="project" value="UniProtKB-KW"/>
</dbReference>
<keyword evidence="3" id="KW-0808">Transferase</keyword>
<dbReference type="GeneID" id="25323973"/>
<dbReference type="GO" id="GO:0061651">
    <property type="term" value="F:Atg12 conjugating enzyme activity"/>
    <property type="evidence" value="ECO:0007669"/>
    <property type="project" value="TreeGrafter"/>
</dbReference>
<evidence type="ECO:0000256" key="8">
    <source>
        <dbReference type="SAM" id="MobiDB-lite"/>
    </source>
</evidence>
<dbReference type="AlphaFoldDB" id="A0A0D2CAN9"/>
<dbReference type="RefSeq" id="XP_013322595.1">
    <property type="nucleotide sequence ID" value="XM_013467141.1"/>
</dbReference>
<evidence type="ECO:0000313" key="9">
    <source>
        <dbReference type="EMBL" id="KIW62011.1"/>
    </source>
</evidence>
<evidence type="ECO:0000256" key="6">
    <source>
        <dbReference type="ARBA" id="ARBA00023006"/>
    </source>
</evidence>
<dbReference type="PANTHER" id="PTHR14957">
    <property type="entry name" value="UBIQUITIN-LIKE-CONJUGATING ENZYME ATG10"/>
    <property type="match status" value="1"/>
</dbReference>
<dbReference type="Gene3D" id="3.30.1460.50">
    <property type="match status" value="1"/>
</dbReference>
<dbReference type="OrthoDB" id="4089664at2759"/>
<dbReference type="PANTHER" id="PTHR14957:SF1">
    <property type="entry name" value="UBIQUITIN-LIKE-CONJUGATING ENZYME ATG10"/>
    <property type="match status" value="1"/>
</dbReference>
<dbReference type="EMBL" id="KN847317">
    <property type="protein sequence ID" value="KIW62011.1"/>
    <property type="molecule type" value="Genomic_DNA"/>
</dbReference>
<dbReference type="Proteomes" id="UP000054342">
    <property type="component" value="Unassembled WGS sequence"/>
</dbReference>
<protein>
    <recommendedName>
        <fullName evidence="2">Ubiquitin-like-conjugating enzyme ATG10</fullName>
    </recommendedName>
    <alternativeName>
        <fullName evidence="7">Autophagy-related protein 10</fullName>
    </alternativeName>
</protein>
<feature type="compositionally biased region" description="Acidic residues" evidence="8">
    <location>
        <begin position="66"/>
        <end position="80"/>
    </location>
</feature>